<keyword evidence="1" id="KW-0472">Membrane</keyword>
<evidence type="ECO:0000313" key="3">
    <source>
        <dbReference type="Proteomes" id="UP001215503"/>
    </source>
</evidence>
<dbReference type="RefSeq" id="WP_275823665.1">
    <property type="nucleotide sequence ID" value="NZ_JARHUD010000008.1"/>
</dbReference>
<dbReference type="PANTHER" id="PTHR47755:SF1">
    <property type="entry name" value="CELL DIVISION PROTEIN FTSX"/>
    <property type="match status" value="1"/>
</dbReference>
<dbReference type="Proteomes" id="UP001215503">
    <property type="component" value="Unassembled WGS sequence"/>
</dbReference>
<comment type="caution">
    <text evidence="2">The sequence shown here is derived from an EMBL/GenBank/DDBJ whole genome shotgun (WGS) entry which is preliminary data.</text>
</comment>
<feature type="transmembrane region" description="Helical" evidence="1">
    <location>
        <begin position="174"/>
        <end position="194"/>
    </location>
</feature>
<name>A0ABT5YPJ6_9PROT</name>
<dbReference type="EMBL" id="JARHUD010000008">
    <property type="protein sequence ID" value="MDF2096898.1"/>
    <property type="molecule type" value="Genomic_DNA"/>
</dbReference>
<feature type="transmembrane region" description="Helical" evidence="1">
    <location>
        <begin position="24"/>
        <end position="43"/>
    </location>
</feature>
<evidence type="ECO:0008006" key="4">
    <source>
        <dbReference type="Google" id="ProtNLM"/>
    </source>
</evidence>
<keyword evidence="3" id="KW-1185">Reference proteome</keyword>
<keyword evidence="1" id="KW-1133">Transmembrane helix</keyword>
<feature type="transmembrane region" description="Helical" evidence="1">
    <location>
        <begin position="229"/>
        <end position="249"/>
    </location>
</feature>
<evidence type="ECO:0000256" key="1">
    <source>
        <dbReference type="SAM" id="Phobius"/>
    </source>
</evidence>
<gene>
    <name evidence="2" type="ORF">P2G67_13025</name>
</gene>
<evidence type="ECO:0000313" key="2">
    <source>
        <dbReference type="EMBL" id="MDF2096898.1"/>
    </source>
</evidence>
<dbReference type="InterPro" id="IPR004513">
    <property type="entry name" value="FtsX"/>
</dbReference>
<feature type="transmembrane region" description="Helical" evidence="1">
    <location>
        <begin position="269"/>
        <end position="289"/>
    </location>
</feature>
<accession>A0ABT5YPJ6</accession>
<keyword evidence="1" id="KW-0812">Transmembrane</keyword>
<sequence length="301" mass="31929">MSDTELTQLSRRDLPLAGDASARFLPWLIAFMVFLAALALVGADALRQTAARWNGGLSGQITVQLPPLVREDAPTAASRAEQAAALLRDLPAVRSVETLERAEAAALLEPWLGAAANDAALPLPTLITVRHSGDPAPLAAEMRQRLQNEFPDAEVDDHQAWIGGLLNLTRGLEILALFLLLLVGAAAVVTVVFVTRTGLAVHRPVIELLHLMGARDVQIAGRFQTHALWLGLKGGLLGLAVAALCYGALQWAVSPTTLALLPAFEIGPVLLVLLALLPLLAAGIAWLTARVTVLRTLGRMP</sequence>
<proteinExistence type="predicted"/>
<dbReference type="PANTHER" id="PTHR47755">
    <property type="entry name" value="CELL DIVISION PROTEIN FTSX"/>
    <property type="match status" value="1"/>
</dbReference>
<organism evidence="2 3">
    <name type="scientific">Aquibaculum arenosum</name>
    <dbReference type="NCBI Taxonomy" id="3032591"/>
    <lineage>
        <taxon>Bacteria</taxon>
        <taxon>Pseudomonadati</taxon>
        <taxon>Pseudomonadota</taxon>
        <taxon>Alphaproteobacteria</taxon>
        <taxon>Rhodospirillales</taxon>
        <taxon>Rhodovibrionaceae</taxon>
        <taxon>Aquibaculum</taxon>
    </lineage>
</organism>
<protein>
    <recommendedName>
        <fullName evidence="4">Cell division protein FtsX</fullName>
    </recommendedName>
</protein>
<reference evidence="2 3" key="1">
    <citation type="submission" date="2023-03" db="EMBL/GenBank/DDBJ databases">
        <title>Fodinicurvata sp. CAU 1616 isolated from sea sendiment.</title>
        <authorList>
            <person name="Kim W."/>
        </authorList>
    </citation>
    <scope>NUCLEOTIDE SEQUENCE [LARGE SCALE GENOMIC DNA]</scope>
    <source>
        <strain evidence="2 3">CAU 1616</strain>
    </source>
</reference>